<dbReference type="OrthoDB" id="6187633at2"/>
<evidence type="ECO:0000256" key="4">
    <source>
        <dbReference type="RuleBase" id="RU003345"/>
    </source>
</evidence>
<reference evidence="6 7" key="1">
    <citation type="submission" date="2016-04" db="EMBL/GenBank/DDBJ databases">
        <authorList>
            <consortium name="Pathogen Informatics"/>
        </authorList>
    </citation>
    <scope>NUCLEOTIDE SEQUENCE [LARGE SCALE GENOMIC DNA]</scope>
    <source>
        <strain evidence="6 7">H050680373</strain>
    </source>
</reference>
<comment type="similarity">
    <text evidence="1 4">Belongs to the aldehyde dehydrogenase family.</text>
</comment>
<dbReference type="STRING" id="288768.SAMEA3906486_02065"/>
<sequence>MNQEALADAPTTNLETFDLFIDGKYVSSRSGKTFGTVNPYTGELWANVPDADTEDIDQAVAAARRALNGPWGRMSGFQRAKLMRRLGELVEQNADWLARMEVRDSGKLYREMIFQLRYLPEWFNYYSGLADKIEGRTIPTDKNNFLVYTQRKPVGVVAAITPWNAPLMLMVFKLAPALAAGCTFVIKPSEHAPASTLAFARLVAEAGFPPGVFNVVTSMNPHIGAHLAGHPGVNKVVFTGSTATGRAVAQAAATQLNGVVLELGGKSPQVVFDDADIPSAVNGVIAGIFAATGQTCMAGSRLIVQRSIADEMVRRITERANTIRLGCVNNQANQI</sequence>
<dbReference type="FunFam" id="3.40.605.10:FF:000007">
    <property type="entry name" value="NAD/NADP-dependent betaine aldehyde dehydrogenase"/>
    <property type="match status" value="1"/>
</dbReference>
<evidence type="ECO:0000256" key="3">
    <source>
        <dbReference type="PROSITE-ProRule" id="PRU10007"/>
    </source>
</evidence>
<dbReference type="AlphaFoldDB" id="A0A157SDQ3"/>
<proteinExistence type="inferred from homology"/>
<dbReference type="Gene3D" id="3.40.605.10">
    <property type="entry name" value="Aldehyde Dehydrogenase, Chain A, domain 1"/>
    <property type="match status" value="1"/>
</dbReference>
<evidence type="ECO:0000259" key="5">
    <source>
        <dbReference type="Pfam" id="PF00171"/>
    </source>
</evidence>
<dbReference type="InterPro" id="IPR016162">
    <property type="entry name" value="Ald_DH_N"/>
</dbReference>
<evidence type="ECO:0000256" key="2">
    <source>
        <dbReference type="ARBA" id="ARBA00023002"/>
    </source>
</evidence>
<dbReference type="Gene3D" id="3.40.309.10">
    <property type="entry name" value="Aldehyde Dehydrogenase, Chain A, domain 2"/>
    <property type="match status" value="1"/>
</dbReference>
<dbReference type="GO" id="GO:0008802">
    <property type="term" value="F:betaine-aldehyde dehydrogenase (NAD+) activity"/>
    <property type="evidence" value="ECO:0007669"/>
    <property type="project" value="UniProtKB-EC"/>
</dbReference>
<dbReference type="InterPro" id="IPR015590">
    <property type="entry name" value="Aldehyde_DH_dom"/>
</dbReference>
<dbReference type="PROSITE" id="PS00070">
    <property type="entry name" value="ALDEHYDE_DEHYDR_CYS"/>
    <property type="match status" value="1"/>
</dbReference>
<feature type="active site" evidence="3">
    <location>
        <position position="262"/>
    </location>
</feature>
<dbReference type="EC" id="1.2.1.8" evidence="6"/>
<gene>
    <name evidence="6" type="primary">betB_1</name>
    <name evidence="6" type="ORF">SAMEA3906486_02065</name>
</gene>
<protein>
    <submittedName>
        <fullName evidence="6">Aldehyde dehydrogenase</fullName>
        <ecNumber evidence="6">1.2.1.8</ecNumber>
    </submittedName>
</protein>
<evidence type="ECO:0000313" key="7">
    <source>
        <dbReference type="Proteomes" id="UP000076848"/>
    </source>
</evidence>
<dbReference type="PROSITE" id="PS00687">
    <property type="entry name" value="ALDEHYDE_DEHYDR_GLU"/>
    <property type="match status" value="1"/>
</dbReference>
<organism evidence="6 7">
    <name type="scientific">Bordetella ansorpii</name>
    <dbReference type="NCBI Taxonomy" id="288768"/>
    <lineage>
        <taxon>Bacteria</taxon>
        <taxon>Pseudomonadati</taxon>
        <taxon>Pseudomonadota</taxon>
        <taxon>Betaproteobacteria</taxon>
        <taxon>Burkholderiales</taxon>
        <taxon>Alcaligenaceae</taxon>
        <taxon>Bordetella</taxon>
    </lineage>
</organism>
<dbReference type="RefSeq" id="WP_066126561.1">
    <property type="nucleotide sequence ID" value="NZ_FKIF01000004.1"/>
</dbReference>
<name>A0A157SDQ3_9BORD</name>
<accession>A0A157SDQ3</accession>
<dbReference type="PANTHER" id="PTHR11699">
    <property type="entry name" value="ALDEHYDE DEHYDROGENASE-RELATED"/>
    <property type="match status" value="1"/>
</dbReference>
<evidence type="ECO:0000256" key="1">
    <source>
        <dbReference type="ARBA" id="ARBA00009986"/>
    </source>
</evidence>
<evidence type="ECO:0000313" key="6">
    <source>
        <dbReference type="EMBL" id="SAI68557.1"/>
    </source>
</evidence>
<keyword evidence="7" id="KW-1185">Reference proteome</keyword>
<dbReference type="InterPro" id="IPR016163">
    <property type="entry name" value="Ald_DH_C"/>
</dbReference>
<dbReference type="InterPro" id="IPR016160">
    <property type="entry name" value="Ald_DH_CS_CYS"/>
</dbReference>
<dbReference type="InterPro" id="IPR016161">
    <property type="entry name" value="Ald_DH/histidinol_DH"/>
</dbReference>
<dbReference type="SUPFAM" id="SSF53720">
    <property type="entry name" value="ALDH-like"/>
    <property type="match status" value="1"/>
</dbReference>
<dbReference type="Pfam" id="PF00171">
    <property type="entry name" value="Aldedh"/>
    <property type="match status" value="1"/>
</dbReference>
<keyword evidence="2 4" id="KW-0560">Oxidoreductase</keyword>
<dbReference type="InterPro" id="IPR029510">
    <property type="entry name" value="Ald_DH_CS_GLU"/>
</dbReference>
<dbReference type="Proteomes" id="UP000076848">
    <property type="component" value="Unassembled WGS sequence"/>
</dbReference>
<dbReference type="EMBL" id="FKIF01000004">
    <property type="protein sequence ID" value="SAI68557.1"/>
    <property type="molecule type" value="Genomic_DNA"/>
</dbReference>
<feature type="domain" description="Aldehyde dehydrogenase" evidence="5">
    <location>
        <begin position="25"/>
        <end position="331"/>
    </location>
</feature>